<dbReference type="InterPro" id="IPR042099">
    <property type="entry name" value="ANL_N_sf"/>
</dbReference>
<evidence type="ECO:0008006" key="7">
    <source>
        <dbReference type="Google" id="ProtNLM"/>
    </source>
</evidence>
<dbReference type="PANTHER" id="PTHR43767:SF7">
    <property type="entry name" value="MEDIUM_LONG-CHAIN-FATTY-ACID--COA LIGASE FADD8"/>
    <property type="match status" value="1"/>
</dbReference>
<dbReference type="PROSITE" id="PS00455">
    <property type="entry name" value="AMP_BINDING"/>
    <property type="match status" value="1"/>
</dbReference>
<keyword evidence="2" id="KW-0436">Ligase</keyword>
<evidence type="ECO:0000313" key="6">
    <source>
        <dbReference type="Proteomes" id="UP000234845"/>
    </source>
</evidence>
<comment type="caution">
    <text evidence="5">The sequence shown here is derived from an EMBL/GenBank/DDBJ whole genome shotgun (WGS) entry which is preliminary data.</text>
</comment>
<evidence type="ECO:0000259" key="3">
    <source>
        <dbReference type="Pfam" id="PF00501"/>
    </source>
</evidence>
<dbReference type="PANTHER" id="PTHR43767">
    <property type="entry name" value="LONG-CHAIN-FATTY-ACID--COA LIGASE"/>
    <property type="match status" value="1"/>
</dbReference>
<dbReference type="AlphaFoldDB" id="A0A2N5Y077"/>
<dbReference type="Proteomes" id="UP000234845">
    <property type="component" value="Unassembled WGS sequence"/>
</dbReference>
<dbReference type="Gene3D" id="3.40.50.12780">
    <property type="entry name" value="N-terminal domain of ligase-like"/>
    <property type="match status" value="1"/>
</dbReference>
<proteinExistence type="inferred from homology"/>
<dbReference type="InterPro" id="IPR025110">
    <property type="entry name" value="AMP-bd_C"/>
</dbReference>
<reference evidence="6" key="1">
    <citation type="submission" date="2017-11" db="EMBL/GenBank/DDBJ databases">
        <title>The draft genome sequence of Chromatocurvus sp. F02.</title>
        <authorList>
            <person name="Du Z.-J."/>
            <person name="Chang Y.-Q."/>
        </authorList>
    </citation>
    <scope>NUCLEOTIDE SEQUENCE [LARGE SCALE GENOMIC DNA]</scope>
    <source>
        <strain evidence="6">F02</strain>
    </source>
</reference>
<gene>
    <name evidence="5" type="ORF">CWI75_13720</name>
</gene>
<dbReference type="OrthoDB" id="9047442at2"/>
<keyword evidence="6" id="KW-1185">Reference proteome</keyword>
<feature type="domain" description="AMP-dependent synthetase/ligase" evidence="3">
    <location>
        <begin position="7"/>
        <end position="365"/>
    </location>
</feature>
<dbReference type="InterPro" id="IPR045851">
    <property type="entry name" value="AMP-bd_C_sf"/>
</dbReference>
<dbReference type="FunFam" id="3.30.300.30:FF:000008">
    <property type="entry name" value="2,3-dihydroxybenzoate-AMP ligase"/>
    <property type="match status" value="1"/>
</dbReference>
<dbReference type="GO" id="GO:0016877">
    <property type="term" value="F:ligase activity, forming carbon-sulfur bonds"/>
    <property type="evidence" value="ECO:0007669"/>
    <property type="project" value="UniProtKB-ARBA"/>
</dbReference>
<evidence type="ECO:0000256" key="2">
    <source>
        <dbReference type="ARBA" id="ARBA00022598"/>
    </source>
</evidence>
<dbReference type="Gene3D" id="3.30.300.30">
    <property type="match status" value="1"/>
</dbReference>
<dbReference type="InterPro" id="IPR050237">
    <property type="entry name" value="ATP-dep_AMP-bd_enzyme"/>
</dbReference>
<organism evidence="5 6">
    <name type="scientific">Kineobactrum sediminis</name>
    <dbReference type="NCBI Taxonomy" id="1905677"/>
    <lineage>
        <taxon>Bacteria</taxon>
        <taxon>Pseudomonadati</taxon>
        <taxon>Pseudomonadota</taxon>
        <taxon>Gammaproteobacteria</taxon>
        <taxon>Cellvibrionales</taxon>
        <taxon>Halieaceae</taxon>
        <taxon>Kineobactrum</taxon>
    </lineage>
</organism>
<dbReference type="Pfam" id="PF00501">
    <property type="entry name" value="AMP-binding"/>
    <property type="match status" value="1"/>
</dbReference>
<evidence type="ECO:0000313" key="5">
    <source>
        <dbReference type="EMBL" id="PLW81802.1"/>
    </source>
</evidence>
<dbReference type="Pfam" id="PF13193">
    <property type="entry name" value="AMP-binding_C"/>
    <property type="match status" value="1"/>
</dbReference>
<comment type="similarity">
    <text evidence="1">Belongs to the ATP-dependent AMP-binding enzyme family.</text>
</comment>
<evidence type="ECO:0000256" key="1">
    <source>
        <dbReference type="ARBA" id="ARBA00006432"/>
    </source>
</evidence>
<dbReference type="RefSeq" id="WP_101522085.1">
    <property type="nucleotide sequence ID" value="NZ_PKLZ01000010.1"/>
</dbReference>
<dbReference type="InterPro" id="IPR000873">
    <property type="entry name" value="AMP-dep_synth/lig_dom"/>
</dbReference>
<protein>
    <recommendedName>
        <fullName evidence="7">AMP-dependent synthetase</fullName>
    </recommendedName>
</protein>
<sequence>MNIAQLLENTARSFPRRPAVSLGRRTALDYSQLAERTARLARAIGSRAGDSRTVAITIPNCPEYLEILYAIWHAGLTAAPLNAKLSTSELAFMVRDCGARLAFTSTEQAVELRALLDDVATLAPCTADYDTALQSPTVAIADRQPNDPAWIFYTSGTTGKPKGAILSHGNLMAMTLAYYADIDSLDEHDTLLHLAATSHASGLFGLSFIAKAGNNVLPESGGFEAAELAALINHYPNLTFFMPPTLLRRLDRYPALGHANLDNVKAVLLGAAPITPADLRAGYAMFGAKLWNGYGQGESPCTITAMSKSMIAQCIRDQREDRLASVGIVRTGLRIAVLDDQGQPLPLGTTGEIAVSGATVMQGYLNRPDATAETIVAGWLRTGDIGRLDSEGYLTLLDRKKDVIISGGMNIYAREVEDVLHESEDIADIAVIGLPDAEWGENVLAIVVPSPGATPDLAALDDLCLEHLARFKRPKRYYFVDELPRNASGKVLKRQLRDEIARKDPGELLRPRQVVTVKYRSPC</sequence>
<accession>A0A2N5Y077</accession>
<name>A0A2N5Y077_9GAMM</name>
<dbReference type="SUPFAM" id="SSF56801">
    <property type="entry name" value="Acetyl-CoA synthetase-like"/>
    <property type="match status" value="1"/>
</dbReference>
<feature type="domain" description="AMP-binding enzyme C-terminal" evidence="4">
    <location>
        <begin position="415"/>
        <end position="490"/>
    </location>
</feature>
<dbReference type="InterPro" id="IPR020845">
    <property type="entry name" value="AMP-binding_CS"/>
</dbReference>
<evidence type="ECO:0000259" key="4">
    <source>
        <dbReference type="Pfam" id="PF13193"/>
    </source>
</evidence>
<dbReference type="EMBL" id="PKLZ01000010">
    <property type="protein sequence ID" value="PLW81802.1"/>
    <property type="molecule type" value="Genomic_DNA"/>
</dbReference>